<evidence type="ECO:0000313" key="2">
    <source>
        <dbReference type="Proteomes" id="UP001596099"/>
    </source>
</evidence>
<reference evidence="1 2" key="1">
    <citation type="journal article" date="2019" name="Int. J. Syst. Evol. Microbiol.">
        <title>The Global Catalogue of Microorganisms (GCM) 10K type strain sequencing project: providing services to taxonomists for standard genome sequencing and annotation.</title>
        <authorList>
            <consortium name="The Broad Institute Genomics Platform"/>
            <consortium name="The Broad Institute Genome Sequencing Center for Infectious Disease"/>
            <person name="Wu L."/>
            <person name="Ma J."/>
        </authorList>
    </citation>
    <scope>NUCLEOTIDE SEQUENCE [LARGE SCALE GENOMIC DNA]</scope>
    <source>
        <strain evidence="1 2">CGMCC 1.12543</strain>
    </source>
</reference>
<dbReference type="EMBL" id="JBHSQH010000001">
    <property type="protein sequence ID" value="MFC5972685.1"/>
    <property type="molecule type" value="Genomic_DNA"/>
</dbReference>
<sequence>MSIIRQVKQAIGMEGETEHTYSCRDCQRTFESTEASMANVACPECGGHNVRQIV</sequence>
<proteinExistence type="predicted"/>
<dbReference type="RefSeq" id="WP_247416352.1">
    <property type="nucleotide sequence ID" value="NZ_JALLGW010000001.1"/>
</dbReference>
<accession>A0ABD5RRE8</accession>
<dbReference type="Proteomes" id="UP001596099">
    <property type="component" value="Unassembled WGS sequence"/>
</dbReference>
<protein>
    <recommendedName>
        <fullName evidence="3">Zinc ribbon domain-containing protein</fullName>
    </recommendedName>
</protein>
<keyword evidence="2" id="KW-1185">Reference proteome</keyword>
<evidence type="ECO:0008006" key="3">
    <source>
        <dbReference type="Google" id="ProtNLM"/>
    </source>
</evidence>
<dbReference type="Gene3D" id="2.20.28.30">
    <property type="entry name" value="RNA polymerase ii, chain L"/>
    <property type="match status" value="1"/>
</dbReference>
<gene>
    <name evidence="1" type="ORF">ACFPYI_15215</name>
</gene>
<evidence type="ECO:0000313" key="1">
    <source>
        <dbReference type="EMBL" id="MFC5972685.1"/>
    </source>
</evidence>
<dbReference type="AlphaFoldDB" id="A0ABD5RRE8"/>
<comment type="caution">
    <text evidence="1">The sequence shown here is derived from an EMBL/GenBank/DDBJ whole genome shotgun (WGS) entry which is preliminary data.</text>
</comment>
<name>A0ABD5RRE8_9EURY</name>
<organism evidence="1 2">
    <name type="scientific">Halomarina salina</name>
    <dbReference type="NCBI Taxonomy" id="1872699"/>
    <lineage>
        <taxon>Archaea</taxon>
        <taxon>Methanobacteriati</taxon>
        <taxon>Methanobacteriota</taxon>
        <taxon>Stenosarchaea group</taxon>
        <taxon>Halobacteria</taxon>
        <taxon>Halobacteriales</taxon>
        <taxon>Natronomonadaceae</taxon>
        <taxon>Halomarina</taxon>
    </lineage>
</organism>